<accession>A0A383C022</accession>
<sequence length="96" mass="11056">ISRVNTINNKLLLDMKTILLDDFIDEGIIREKSFRKKIDTMNFNKFADQKVIIKGCAGVTVPTWAYLILVAELAQVADKIYFGEPRYAVKIYNRSK</sequence>
<gene>
    <name evidence="1" type="ORF">METZ01_LOCUS478378</name>
</gene>
<reference evidence="1" key="1">
    <citation type="submission" date="2018-05" db="EMBL/GenBank/DDBJ databases">
        <authorList>
            <person name="Lanie J.A."/>
            <person name="Ng W.-L."/>
            <person name="Kazmierczak K.M."/>
            <person name="Andrzejewski T.M."/>
            <person name="Davidsen T.M."/>
            <person name="Wayne K.J."/>
            <person name="Tettelin H."/>
            <person name="Glass J.I."/>
            <person name="Rusch D."/>
            <person name="Podicherti R."/>
            <person name="Tsui H.-C.T."/>
            <person name="Winkler M.E."/>
        </authorList>
    </citation>
    <scope>NUCLEOTIDE SEQUENCE</scope>
</reference>
<dbReference type="EMBL" id="UINC01204684">
    <property type="protein sequence ID" value="SVE25524.1"/>
    <property type="molecule type" value="Genomic_DNA"/>
</dbReference>
<dbReference type="Pfam" id="PF10652">
    <property type="entry name" value="DUF2480"/>
    <property type="match status" value="1"/>
</dbReference>
<name>A0A383C022_9ZZZZ</name>
<evidence type="ECO:0000313" key="1">
    <source>
        <dbReference type="EMBL" id="SVE25524.1"/>
    </source>
</evidence>
<evidence type="ECO:0008006" key="2">
    <source>
        <dbReference type="Google" id="ProtNLM"/>
    </source>
</evidence>
<organism evidence="1">
    <name type="scientific">marine metagenome</name>
    <dbReference type="NCBI Taxonomy" id="408172"/>
    <lineage>
        <taxon>unclassified sequences</taxon>
        <taxon>metagenomes</taxon>
        <taxon>ecological metagenomes</taxon>
    </lineage>
</organism>
<feature type="non-terminal residue" evidence="1">
    <location>
        <position position="1"/>
    </location>
</feature>
<proteinExistence type="predicted"/>
<dbReference type="AlphaFoldDB" id="A0A383C022"/>
<protein>
    <recommendedName>
        <fullName evidence="2">DUF2480 family protein</fullName>
    </recommendedName>
</protein>
<dbReference type="InterPro" id="IPR018914">
    <property type="entry name" value="DUF2480"/>
</dbReference>